<proteinExistence type="predicted"/>
<evidence type="ECO:0000313" key="2">
    <source>
        <dbReference type="Proteomes" id="UP000248544"/>
    </source>
</evidence>
<name>A0A2W2E721_9ACTN</name>
<evidence type="ECO:0000313" key="1">
    <source>
        <dbReference type="EMBL" id="PZG19852.1"/>
    </source>
</evidence>
<organism evidence="1 2">
    <name type="scientific">Spongiactinospora gelatinilytica</name>
    <dbReference type="NCBI Taxonomy" id="2666298"/>
    <lineage>
        <taxon>Bacteria</taxon>
        <taxon>Bacillati</taxon>
        <taxon>Actinomycetota</taxon>
        <taxon>Actinomycetes</taxon>
        <taxon>Streptosporangiales</taxon>
        <taxon>Streptosporangiaceae</taxon>
        <taxon>Spongiactinospora</taxon>
    </lineage>
</organism>
<keyword evidence="2" id="KW-1185">Reference proteome</keyword>
<accession>A0A2W2E721</accession>
<protein>
    <submittedName>
        <fullName evidence="1">Uncharacterized protein</fullName>
    </submittedName>
</protein>
<dbReference type="EMBL" id="POUA01000621">
    <property type="protein sequence ID" value="PZG19852.1"/>
    <property type="molecule type" value="Genomic_DNA"/>
</dbReference>
<comment type="caution">
    <text evidence="1">The sequence shown here is derived from an EMBL/GenBank/DDBJ whole genome shotgun (WGS) entry which is preliminary data.</text>
</comment>
<sequence length="125" mass="12550">MGIRDSFGRVADSAGLAIPADAGPAAFIGSMVSPSGLFRGVVSGMVWAESVTVVMCGVPAPAVLRAPTEAPGASTPTYAPVKASVAASSRAAVAAPLASTPTRPLRGLMAGTPFSFTPKMYDKRL</sequence>
<dbReference type="AlphaFoldDB" id="A0A2W2E721"/>
<dbReference type="Proteomes" id="UP000248544">
    <property type="component" value="Unassembled WGS sequence"/>
</dbReference>
<gene>
    <name evidence="1" type="ORF">C1I98_37790</name>
</gene>
<reference evidence="1 2" key="1">
    <citation type="submission" date="2018-01" db="EMBL/GenBank/DDBJ databases">
        <title>Draft genome sequence of Sphaerisporangium sp. 7K107.</title>
        <authorList>
            <person name="Sahin N."/>
            <person name="Saygin H."/>
            <person name="Ay H."/>
        </authorList>
    </citation>
    <scope>NUCLEOTIDE SEQUENCE [LARGE SCALE GENOMIC DNA]</scope>
    <source>
        <strain evidence="1 2">7K107</strain>
    </source>
</reference>